<organism evidence="2 3">
    <name type="scientific">Knufia peltigerae</name>
    <dbReference type="NCBI Taxonomy" id="1002370"/>
    <lineage>
        <taxon>Eukaryota</taxon>
        <taxon>Fungi</taxon>
        <taxon>Dikarya</taxon>
        <taxon>Ascomycota</taxon>
        <taxon>Pezizomycotina</taxon>
        <taxon>Eurotiomycetes</taxon>
        <taxon>Chaetothyriomycetidae</taxon>
        <taxon>Chaetothyriales</taxon>
        <taxon>Trichomeriaceae</taxon>
        <taxon>Knufia</taxon>
    </lineage>
</organism>
<gene>
    <name evidence="2" type="ORF">H2204_001458</name>
</gene>
<reference evidence="2" key="1">
    <citation type="submission" date="2022-10" db="EMBL/GenBank/DDBJ databases">
        <title>Culturing micro-colonial fungi from biological soil crusts in the Mojave desert and describing Neophaeococcomyces mojavensis, and introducing the new genera and species Taxawa tesnikishii.</title>
        <authorList>
            <person name="Kurbessoian T."/>
            <person name="Stajich J.E."/>
        </authorList>
    </citation>
    <scope>NUCLEOTIDE SEQUENCE</scope>
    <source>
        <strain evidence="2">TK_35</strain>
    </source>
</reference>
<dbReference type="GO" id="GO:0003959">
    <property type="term" value="F:NADPH dehydrogenase activity"/>
    <property type="evidence" value="ECO:0007669"/>
    <property type="project" value="TreeGrafter"/>
</dbReference>
<dbReference type="SUPFAM" id="SSF51395">
    <property type="entry name" value="FMN-linked oxidoreductases"/>
    <property type="match status" value="1"/>
</dbReference>
<protein>
    <recommendedName>
        <fullName evidence="1">NADH:flavin oxidoreductase/NADH oxidase N-terminal domain-containing protein</fullName>
    </recommendedName>
</protein>
<sequence>MSRERLFSPLKIGNVHVSHRMVMAPMTRYRADDDGVPMDDIVKEYYSQRASTPGTLLITEATVISPRAGGTSNVPGIWNDTQISAWKKVTDAVHEKKCFIFCQLWALGRRADPEILQNAEGGPYPLVGPSSKPVVEGSQSVPHALTREEIRVFVDDYATAARKAMAAGFDGVEVHGANGYLPDQFLQEAINDRTDEYGGSTTNRARFALELTKAIISAVGGDGRKVAFRLSPWSEFDADGHDIKKTTNPEPQFSYLISELKRLGLAYLHLVESRYSGDAATAEYHVLTRRNDPFIELWGPEAPIILAGGFTPETARKATEGIYQNSNVFIAFGRLYISTPDLPYRIQAGIPPNPYNRETFYLKMSSVGYTDYPFIPQPLDPRIRSVMRTR</sequence>
<dbReference type="InterPro" id="IPR001155">
    <property type="entry name" value="OxRdtase_FMN_N"/>
</dbReference>
<keyword evidence="3" id="KW-1185">Reference proteome</keyword>
<evidence type="ECO:0000259" key="1">
    <source>
        <dbReference type="Pfam" id="PF00724"/>
    </source>
</evidence>
<dbReference type="EMBL" id="JAPDRN010000005">
    <property type="protein sequence ID" value="KAJ9644996.1"/>
    <property type="molecule type" value="Genomic_DNA"/>
</dbReference>
<evidence type="ECO:0000313" key="2">
    <source>
        <dbReference type="EMBL" id="KAJ9644996.1"/>
    </source>
</evidence>
<dbReference type="InterPro" id="IPR045247">
    <property type="entry name" value="Oye-like"/>
</dbReference>
<dbReference type="Pfam" id="PF00724">
    <property type="entry name" value="Oxidored_FMN"/>
    <property type="match status" value="1"/>
</dbReference>
<dbReference type="PANTHER" id="PTHR22893">
    <property type="entry name" value="NADH OXIDOREDUCTASE-RELATED"/>
    <property type="match status" value="1"/>
</dbReference>
<dbReference type="FunFam" id="3.20.20.70:FF:000138">
    <property type="entry name" value="NADPH dehydrogenase 1"/>
    <property type="match status" value="1"/>
</dbReference>
<name>A0AA38YEV9_9EURO</name>
<dbReference type="Gene3D" id="3.20.20.70">
    <property type="entry name" value="Aldolase class I"/>
    <property type="match status" value="1"/>
</dbReference>
<accession>A0AA38YEV9</accession>
<proteinExistence type="predicted"/>
<dbReference type="GO" id="GO:0010181">
    <property type="term" value="F:FMN binding"/>
    <property type="evidence" value="ECO:0007669"/>
    <property type="project" value="InterPro"/>
</dbReference>
<dbReference type="AlphaFoldDB" id="A0AA38YEV9"/>
<evidence type="ECO:0000313" key="3">
    <source>
        <dbReference type="Proteomes" id="UP001172681"/>
    </source>
</evidence>
<dbReference type="CDD" id="cd02933">
    <property type="entry name" value="OYE_like_FMN"/>
    <property type="match status" value="1"/>
</dbReference>
<dbReference type="PANTHER" id="PTHR22893:SF91">
    <property type="entry name" value="NADPH DEHYDROGENASE 2-RELATED"/>
    <property type="match status" value="1"/>
</dbReference>
<dbReference type="Proteomes" id="UP001172681">
    <property type="component" value="Unassembled WGS sequence"/>
</dbReference>
<feature type="domain" description="NADH:flavin oxidoreductase/NADH oxidase N-terminal" evidence="1">
    <location>
        <begin position="6"/>
        <end position="352"/>
    </location>
</feature>
<comment type="caution">
    <text evidence="2">The sequence shown here is derived from an EMBL/GenBank/DDBJ whole genome shotgun (WGS) entry which is preliminary data.</text>
</comment>
<dbReference type="InterPro" id="IPR013785">
    <property type="entry name" value="Aldolase_TIM"/>
</dbReference>